<dbReference type="GO" id="GO:0003887">
    <property type="term" value="F:DNA-directed DNA polymerase activity"/>
    <property type="evidence" value="ECO:0007669"/>
    <property type="project" value="UniProtKB-KW"/>
</dbReference>
<name>A0A143PTN0_LUTPR</name>
<evidence type="ECO:0000256" key="7">
    <source>
        <dbReference type="ARBA" id="ARBA00034754"/>
    </source>
</evidence>
<dbReference type="InterPro" id="IPR010372">
    <property type="entry name" value="DNA_pol3_delta_N"/>
</dbReference>
<evidence type="ECO:0000256" key="5">
    <source>
        <dbReference type="ARBA" id="ARBA00022705"/>
    </source>
</evidence>
<proteinExistence type="inferred from homology"/>
<evidence type="ECO:0000313" key="11">
    <source>
        <dbReference type="EMBL" id="AMY11164.1"/>
    </source>
</evidence>
<dbReference type="GO" id="GO:0009360">
    <property type="term" value="C:DNA polymerase III complex"/>
    <property type="evidence" value="ECO:0007669"/>
    <property type="project" value="InterPro"/>
</dbReference>
<dbReference type="GO" id="GO:0003677">
    <property type="term" value="F:DNA binding"/>
    <property type="evidence" value="ECO:0007669"/>
    <property type="project" value="InterPro"/>
</dbReference>
<evidence type="ECO:0000256" key="1">
    <source>
        <dbReference type="ARBA" id="ARBA00012417"/>
    </source>
</evidence>
<dbReference type="GO" id="GO:0006261">
    <property type="term" value="P:DNA-templated DNA replication"/>
    <property type="evidence" value="ECO:0007669"/>
    <property type="project" value="TreeGrafter"/>
</dbReference>
<dbReference type="RefSeq" id="WP_110172737.1">
    <property type="nucleotide sequence ID" value="NZ_CP015136.1"/>
</dbReference>
<dbReference type="KEGG" id="abac:LuPra_04411"/>
<keyword evidence="5" id="KW-0235">DNA replication</keyword>
<dbReference type="Gene3D" id="1.10.8.60">
    <property type="match status" value="1"/>
</dbReference>
<feature type="region of interest" description="Disordered" evidence="9">
    <location>
        <begin position="95"/>
        <end position="116"/>
    </location>
</feature>
<dbReference type="InterPro" id="IPR005790">
    <property type="entry name" value="DNA_polIII_delta"/>
</dbReference>
<evidence type="ECO:0000256" key="6">
    <source>
        <dbReference type="ARBA" id="ARBA00022932"/>
    </source>
</evidence>
<dbReference type="STRING" id="1855912.LuPra_04411"/>
<keyword evidence="3" id="KW-0808">Transferase</keyword>
<organism evidence="11 12">
    <name type="scientific">Luteitalea pratensis</name>
    <dbReference type="NCBI Taxonomy" id="1855912"/>
    <lineage>
        <taxon>Bacteria</taxon>
        <taxon>Pseudomonadati</taxon>
        <taxon>Acidobacteriota</taxon>
        <taxon>Vicinamibacteria</taxon>
        <taxon>Vicinamibacterales</taxon>
        <taxon>Vicinamibacteraceae</taxon>
        <taxon>Luteitalea</taxon>
    </lineage>
</organism>
<gene>
    <name evidence="11" type="ORF">LuPra_04411</name>
</gene>
<protein>
    <recommendedName>
        <fullName evidence="2">DNA polymerase III subunit delta</fullName>
        <ecNumber evidence="1">2.7.7.7</ecNumber>
    </recommendedName>
</protein>
<dbReference type="Gene3D" id="3.40.50.300">
    <property type="entry name" value="P-loop containing nucleotide triphosphate hydrolases"/>
    <property type="match status" value="1"/>
</dbReference>
<dbReference type="AlphaFoldDB" id="A0A143PTN0"/>
<dbReference type="NCBIfam" id="TIGR01128">
    <property type="entry name" value="holA"/>
    <property type="match status" value="1"/>
</dbReference>
<dbReference type="PANTHER" id="PTHR34388:SF1">
    <property type="entry name" value="DNA POLYMERASE III SUBUNIT DELTA"/>
    <property type="match status" value="1"/>
</dbReference>
<evidence type="ECO:0000313" key="12">
    <source>
        <dbReference type="Proteomes" id="UP000076079"/>
    </source>
</evidence>
<evidence type="ECO:0000259" key="10">
    <source>
        <dbReference type="Pfam" id="PF06144"/>
    </source>
</evidence>
<feature type="domain" description="DNA polymerase III delta N-terminal" evidence="10">
    <location>
        <begin position="19"/>
        <end position="152"/>
    </location>
</feature>
<keyword evidence="6" id="KW-0239">DNA-directed DNA polymerase</keyword>
<sequence length="345" mass="37005">MTSRELAATLERGTVAPVYLVIGDDDAGKDEVVASLTGLVDEDLRGFNVERFTAGDARPDDVVFAARTRPMLGERRVVVFAHIERLFKGRKKLAEMEDEDGAEDSAPPDPGGLESYIANPEPSNVLVLVATDVNRSTKLGKALAKLAATVECDGFNTDGFSGAQTALREAMQFAADRVKAAGKRIDAPALTALVERAGPDIMRLRKDIDTLVLFVGDAKAITEQDVRLVVGAAQQFDDWAVTNAIAAGDAAAALRHVQLMIENGSSPFQMLGQLGWWVRTKMMQVAPSRVAAAVRALFLADAASKLGRDPQVVLERLVLELCGPARRAAGPSGTARQRFTPQRGR</sequence>
<keyword evidence="4" id="KW-0548">Nucleotidyltransferase</keyword>
<comment type="similarity">
    <text evidence="7">Belongs to the DNA polymerase HolA subunit family.</text>
</comment>
<keyword evidence="12" id="KW-1185">Reference proteome</keyword>
<dbReference type="PANTHER" id="PTHR34388">
    <property type="entry name" value="DNA POLYMERASE III SUBUNIT DELTA"/>
    <property type="match status" value="1"/>
</dbReference>
<evidence type="ECO:0000256" key="9">
    <source>
        <dbReference type="SAM" id="MobiDB-lite"/>
    </source>
</evidence>
<dbReference type="SUPFAM" id="SSF52540">
    <property type="entry name" value="P-loop containing nucleoside triphosphate hydrolases"/>
    <property type="match status" value="1"/>
</dbReference>
<dbReference type="OrthoDB" id="1172326at2"/>
<reference evidence="12" key="2">
    <citation type="submission" date="2016-04" db="EMBL/GenBank/DDBJ databases">
        <title>First Complete Genome Sequence of a Subdivision 6 Acidobacterium.</title>
        <authorList>
            <person name="Huang S."/>
            <person name="Vieira S."/>
            <person name="Bunk B."/>
            <person name="Riedel T."/>
            <person name="Sproeer C."/>
            <person name="Overmann J."/>
        </authorList>
    </citation>
    <scope>NUCLEOTIDE SEQUENCE [LARGE SCALE GENOMIC DNA]</scope>
    <source>
        <strain evidence="12">DSM 100886 HEG_-6_39</strain>
    </source>
</reference>
<comment type="catalytic activity">
    <reaction evidence="8">
        <text>DNA(n) + a 2'-deoxyribonucleoside 5'-triphosphate = DNA(n+1) + diphosphate</text>
        <dbReference type="Rhea" id="RHEA:22508"/>
        <dbReference type="Rhea" id="RHEA-COMP:17339"/>
        <dbReference type="Rhea" id="RHEA-COMP:17340"/>
        <dbReference type="ChEBI" id="CHEBI:33019"/>
        <dbReference type="ChEBI" id="CHEBI:61560"/>
        <dbReference type="ChEBI" id="CHEBI:173112"/>
        <dbReference type="EC" id="2.7.7.7"/>
    </reaction>
</comment>
<evidence type="ECO:0000256" key="8">
    <source>
        <dbReference type="ARBA" id="ARBA00049244"/>
    </source>
</evidence>
<dbReference type="EC" id="2.7.7.7" evidence="1"/>
<evidence type="ECO:0000256" key="3">
    <source>
        <dbReference type="ARBA" id="ARBA00022679"/>
    </source>
</evidence>
<accession>A0A143PTN0</accession>
<dbReference type="EMBL" id="CP015136">
    <property type="protein sequence ID" value="AMY11164.1"/>
    <property type="molecule type" value="Genomic_DNA"/>
</dbReference>
<dbReference type="SUPFAM" id="SSF48019">
    <property type="entry name" value="post-AAA+ oligomerization domain-like"/>
    <property type="match status" value="1"/>
</dbReference>
<reference evidence="11 12" key="1">
    <citation type="journal article" date="2016" name="Genome Announc.">
        <title>First Complete Genome Sequence of a Subdivision 6 Acidobacterium Strain.</title>
        <authorList>
            <person name="Huang S."/>
            <person name="Vieira S."/>
            <person name="Bunk B."/>
            <person name="Riedel T."/>
            <person name="Sproer C."/>
            <person name="Overmann J."/>
        </authorList>
    </citation>
    <scope>NUCLEOTIDE SEQUENCE [LARGE SCALE GENOMIC DNA]</scope>
    <source>
        <strain evidence="12">DSM 100886 HEG_-6_39</strain>
    </source>
</reference>
<evidence type="ECO:0000256" key="2">
    <source>
        <dbReference type="ARBA" id="ARBA00017703"/>
    </source>
</evidence>
<dbReference type="InterPro" id="IPR008921">
    <property type="entry name" value="DNA_pol3_clamp-load_cplx_C"/>
</dbReference>
<dbReference type="Pfam" id="PF06144">
    <property type="entry name" value="DNA_pol3_delta"/>
    <property type="match status" value="1"/>
</dbReference>
<evidence type="ECO:0000256" key="4">
    <source>
        <dbReference type="ARBA" id="ARBA00022695"/>
    </source>
</evidence>
<dbReference type="Proteomes" id="UP000076079">
    <property type="component" value="Chromosome"/>
</dbReference>
<dbReference type="InterPro" id="IPR027417">
    <property type="entry name" value="P-loop_NTPase"/>
</dbReference>